<proteinExistence type="predicted"/>
<evidence type="ECO:0000313" key="1">
    <source>
        <dbReference type="EMBL" id="MDL0089983.1"/>
    </source>
</evidence>
<evidence type="ECO:0000313" key="2">
    <source>
        <dbReference type="Proteomes" id="UP001173801"/>
    </source>
</evidence>
<dbReference type="InterPro" id="IPR035069">
    <property type="entry name" value="TTHA1013/TTHA0281-like"/>
</dbReference>
<organism evidence="1 2">
    <name type="scientific">Campylobacter gastrosuis</name>
    <dbReference type="NCBI Taxonomy" id="2974576"/>
    <lineage>
        <taxon>Bacteria</taxon>
        <taxon>Pseudomonadati</taxon>
        <taxon>Campylobacterota</taxon>
        <taxon>Epsilonproteobacteria</taxon>
        <taxon>Campylobacterales</taxon>
        <taxon>Campylobacteraceae</taxon>
        <taxon>Campylobacter</taxon>
    </lineage>
</organism>
<dbReference type="EMBL" id="JANURM010000032">
    <property type="protein sequence ID" value="MDL0089983.1"/>
    <property type="molecule type" value="Genomic_DNA"/>
</dbReference>
<reference evidence="1" key="1">
    <citation type="submission" date="2022-08" db="EMBL/GenBank/DDBJ databases">
        <authorList>
            <person name="Wang H."/>
        </authorList>
    </citation>
    <scope>NUCLEOTIDE SEQUENCE</scope>
    <source>
        <strain evidence="1">PS10</strain>
    </source>
</reference>
<gene>
    <name evidence="1" type="ORF">NYG85_11520</name>
</gene>
<keyword evidence="2" id="KW-1185">Reference proteome</keyword>
<sequence>MKKDINYYLNLPYEIKIVRLDDGDYYAQYADARLNKLVLMSGDGKTPNEAIDNLQNAFKSYLEYAIEAGRKIPGPIDENKKVRVKYTDYNKNLIPTEETLKSFNSESIGIFNTFEEAKKALMSDD</sequence>
<reference evidence="1" key="2">
    <citation type="journal article" date="2023" name="Microorganisms">
        <title>Isolation and Genomic Characteristics of Cat-Borne Campylobacter felis sp. nov. and Sheep-Borne Campylobacter ovis sp. nov.</title>
        <authorList>
            <person name="Wang H."/>
            <person name="Li Y."/>
            <person name="Gu Y."/>
            <person name="Zhou G."/>
            <person name="Chen X."/>
            <person name="Zhang X."/>
            <person name="Shao Z."/>
            <person name="Zhang J."/>
            <person name="Zhang M."/>
        </authorList>
    </citation>
    <scope>NUCLEOTIDE SEQUENCE</scope>
    <source>
        <strain evidence="1">PS10</strain>
    </source>
</reference>
<comment type="caution">
    <text evidence="1">The sequence shown here is derived from an EMBL/GenBank/DDBJ whole genome shotgun (WGS) entry which is preliminary data.</text>
</comment>
<dbReference type="Gene3D" id="3.30.160.250">
    <property type="match status" value="1"/>
</dbReference>
<dbReference type="Proteomes" id="UP001173801">
    <property type="component" value="Unassembled WGS sequence"/>
</dbReference>
<dbReference type="SUPFAM" id="SSF143100">
    <property type="entry name" value="TTHA1013/TTHA0281-like"/>
    <property type="match status" value="1"/>
</dbReference>
<name>A0ABT7HT60_9BACT</name>
<dbReference type="RefSeq" id="WP_284938777.1">
    <property type="nucleotide sequence ID" value="NZ_JANURM010000032.1"/>
</dbReference>
<accession>A0ABT7HT60</accession>
<protein>
    <submittedName>
        <fullName evidence="1">Type II toxin-antitoxin system HicB family antitoxin</fullName>
    </submittedName>
</protein>